<dbReference type="OrthoDB" id="2013972at2759"/>
<reference evidence="3" key="1">
    <citation type="submission" date="2019-05" db="EMBL/GenBank/DDBJ databases">
        <title>Annotation for the trematode Fasciolopsis buski.</title>
        <authorList>
            <person name="Choi Y.-J."/>
        </authorList>
    </citation>
    <scope>NUCLEOTIDE SEQUENCE</scope>
    <source>
        <strain evidence="3">HT</strain>
        <tissue evidence="3">Whole worm</tissue>
    </source>
</reference>
<feature type="compositionally biased region" description="Low complexity" evidence="1">
    <location>
        <begin position="137"/>
        <end position="149"/>
    </location>
</feature>
<dbReference type="EMBL" id="LUCM01005621">
    <property type="protein sequence ID" value="KAA0192543.1"/>
    <property type="molecule type" value="Genomic_DNA"/>
</dbReference>
<evidence type="ECO:0000256" key="2">
    <source>
        <dbReference type="SAM" id="Phobius"/>
    </source>
</evidence>
<dbReference type="AlphaFoldDB" id="A0A8E0RV50"/>
<feature type="region of interest" description="Disordered" evidence="1">
    <location>
        <begin position="130"/>
        <end position="152"/>
    </location>
</feature>
<organism evidence="3 4">
    <name type="scientific">Fasciolopsis buskii</name>
    <dbReference type="NCBI Taxonomy" id="27845"/>
    <lineage>
        <taxon>Eukaryota</taxon>
        <taxon>Metazoa</taxon>
        <taxon>Spiralia</taxon>
        <taxon>Lophotrochozoa</taxon>
        <taxon>Platyhelminthes</taxon>
        <taxon>Trematoda</taxon>
        <taxon>Digenea</taxon>
        <taxon>Plagiorchiida</taxon>
        <taxon>Echinostomata</taxon>
        <taxon>Echinostomatoidea</taxon>
        <taxon>Fasciolidae</taxon>
        <taxon>Fasciolopsis</taxon>
    </lineage>
</organism>
<dbReference type="SUPFAM" id="SSF50998">
    <property type="entry name" value="Quinoprotein alcohol dehydrogenase-like"/>
    <property type="match status" value="1"/>
</dbReference>
<gene>
    <name evidence="3" type="ORF">FBUS_10234</name>
</gene>
<keyword evidence="2" id="KW-0472">Membrane</keyword>
<evidence type="ECO:0000256" key="1">
    <source>
        <dbReference type="SAM" id="MobiDB-lite"/>
    </source>
</evidence>
<evidence type="ECO:0000313" key="4">
    <source>
        <dbReference type="Proteomes" id="UP000728185"/>
    </source>
</evidence>
<keyword evidence="2" id="KW-1133">Transmembrane helix</keyword>
<dbReference type="InterPro" id="IPR015943">
    <property type="entry name" value="WD40/YVTN_repeat-like_dom_sf"/>
</dbReference>
<accession>A0A8E0RV50</accession>
<feature type="transmembrane region" description="Helical" evidence="2">
    <location>
        <begin position="602"/>
        <end position="623"/>
    </location>
</feature>
<dbReference type="Gene3D" id="2.130.10.10">
    <property type="entry name" value="YVTN repeat-like/Quinoprotein amine dehydrogenase"/>
    <property type="match status" value="1"/>
</dbReference>
<proteinExistence type="predicted"/>
<keyword evidence="2" id="KW-0812">Transmembrane</keyword>
<feature type="region of interest" description="Disordered" evidence="1">
    <location>
        <begin position="72"/>
        <end position="91"/>
    </location>
</feature>
<name>A0A8E0RV50_9TREM</name>
<keyword evidence="4" id="KW-1185">Reference proteome</keyword>
<sequence>MELKFITASLDTDTEAVMSVSVSNVGGAGSFVLSLEGHTCVEYSAFPKTVSSGFVDIITQSTVFDCNHSQQRDTHLDRVRNRKGSTQSCKLSDGVKTGNLTSSNGFEDAGRPVQFEITKLRQFAMPKLNLIGPPSPSDSSDPPLSSDLSGTPTCVTSGGPANFWFAVGSDSGSVYLFDRARLVKEISESELARLNDTMMPFLVYSDVSGGLNTGVCALTLTTTQPLPAPGSSASSQDTPLLATICEQPSWNSVYLWSVYNNRTLRNASQACEDSSGVANGKQRHARISKRKSFGRPAKVTNQHFSDAPLEDKVADITQPYALATYSRISTAEALPSPTRLAKRVSSLHLIVIVQFANNLPIQFKDSAVERSNYRFKHCQFLNSHLDPLSTYGMSNGRIDNALRSSYLLVTTVQPLCANRKSFGRVVVWRVPIPSESDLQSQAGRPNAEKSDSPLTLLPLTDAALPPGELPACLAVHSGRSRALVGVGTMEGRVEVYFLSPRTYTLSCVYSVKDAHPIFVTALTFLPICESHSAASKLTVAGKPGSPIFRSEQSYELVSVSVDRKLCWHCGPRSSQINRLAHGLSPDPVGVWARGQSFLQQLMIYYGLIFLLPVLLSLFDRIFYGLF</sequence>
<dbReference type="Proteomes" id="UP000728185">
    <property type="component" value="Unassembled WGS sequence"/>
</dbReference>
<dbReference type="InterPro" id="IPR011047">
    <property type="entry name" value="Quinoprotein_ADH-like_sf"/>
</dbReference>
<comment type="caution">
    <text evidence="3">The sequence shown here is derived from an EMBL/GenBank/DDBJ whole genome shotgun (WGS) entry which is preliminary data.</text>
</comment>
<evidence type="ECO:0000313" key="3">
    <source>
        <dbReference type="EMBL" id="KAA0192543.1"/>
    </source>
</evidence>
<protein>
    <submittedName>
        <fullName evidence="3">Uncharacterized protein</fullName>
    </submittedName>
</protein>